<sequence length="396" mass="45087">MSDEAEKPKDEDRKAFFGDGFFAWQGGGKTYQKEMYEATQYNVEKYWGGFSEESVDEASYRLPDWAIGPFRKYESNPIFAPAEEGWDRGRFGGGVHNGSVVRKDGKFYYIYRGEEPLREDYWGGAEEGLTDMGAMDYICDIGVAVSSDGIHFERAAGCGQLFRRGEDEDFSFEDVCVVKHEDTYYLYCNKWDWRDFSNPKGNGVFIATSKDLLHWVKVGLAFPEATRIHRNPCVLQNPDNEAVRANGKFVMYVNDGLIAYSDDLIHWESREMSEFWPGGEGCFALADYSDAHPDGILLFTGGHHTGHFYAVGEVFLTKSNPEQALAWLPRPVLIAEERYPWEDARSAANPDEIISYFRDTIFFTGMTRHEGQWMAYYGGSEVYTCLALADAKQKYG</sequence>
<dbReference type="Proteomes" id="UP001589818">
    <property type="component" value="Unassembled WGS sequence"/>
</dbReference>
<comment type="caution">
    <text evidence="4">The sequence shown here is derived from an EMBL/GenBank/DDBJ whole genome shotgun (WGS) entry which is preliminary data.</text>
</comment>
<dbReference type="EMBL" id="JBHLVF010000047">
    <property type="protein sequence ID" value="MFC0396223.1"/>
    <property type="molecule type" value="Genomic_DNA"/>
</dbReference>
<organism evidence="4 5">
    <name type="scientific">Paenibacillus mendelii</name>
    <dbReference type="NCBI Taxonomy" id="206163"/>
    <lineage>
        <taxon>Bacteria</taxon>
        <taxon>Bacillati</taxon>
        <taxon>Bacillota</taxon>
        <taxon>Bacilli</taxon>
        <taxon>Bacillales</taxon>
        <taxon>Paenibacillaceae</taxon>
        <taxon>Paenibacillus</taxon>
    </lineage>
</organism>
<dbReference type="RefSeq" id="WP_204816941.1">
    <property type="nucleotide sequence ID" value="NZ_JANHOF010000002.1"/>
</dbReference>
<evidence type="ECO:0008006" key="6">
    <source>
        <dbReference type="Google" id="ProtNLM"/>
    </source>
</evidence>
<reference evidence="4 5" key="1">
    <citation type="submission" date="2024-09" db="EMBL/GenBank/DDBJ databases">
        <authorList>
            <person name="Sun Q."/>
            <person name="Mori K."/>
        </authorList>
    </citation>
    <scope>NUCLEOTIDE SEQUENCE [LARGE SCALE GENOMIC DNA]</scope>
    <source>
        <strain evidence="4 5">CCM 4839</strain>
    </source>
</reference>
<dbReference type="PANTHER" id="PTHR34106:SF5">
    <property type="entry name" value="GLYCOSIDASE"/>
    <property type="match status" value="1"/>
</dbReference>
<protein>
    <recommendedName>
        <fullName evidence="6">Glycosylase</fullName>
    </recommendedName>
</protein>
<dbReference type="InterPro" id="IPR007184">
    <property type="entry name" value="Mannoside_phosphorylase"/>
</dbReference>
<evidence type="ECO:0000313" key="4">
    <source>
        <dbReference type="EMBL" id="MFC0396223.1"/>
    </source>
</evidence>
<name>A0ABV6JNV3_9BACL</name>
<dbReference type="InterPro" id="IPR023296">
    <property type="entry name" value="Glyco_hydro_beta-prop_sf"/>
</dbReference>
<gene>
    <name evidence="4" type="ORF">ACFFJ8_33205</name>
</gene>
<keyword evidence="1" id="KW-0328">Glycosyltransferase</keyword>
<dbReference type="Gene3D" id="2.115.10.20">
    <property type="entry name" value="Glycosyl hydrolase domain, family 43"/>
    <property type="match status" value="1"/>
</dbReference>
<dbReference type="SUPFAM" id="SSF75005">
    <property type="entry name" value="Arabinanase/levansucrase/invertase"/>
    <property type="match status" value="1"/>
</dbReference>
<proteinExistence type="inferred from homology"/>
<keyword evidence="2" id="KW-0808">Transferase</keyword>
<evidence type="ECO:0000256" key="2">
    <source>
        <dbReference type="ARBA" id="ARBA00022679"/>
    </source>
</evidence>
<accession>A0ABV6JNV3</accession>
<evidence type="ECO:0000256" key="3">
    <source>
        <dbReference type="ARBA" id="ARBA00024356"/>
    </source>
</evidence>
<evidence type="ECO:0000256" key="1">
    <source>
        <dbReference type="ARBA" id="ARBA00022676"/>
    </source>
</evidence>
<evidence type="ECO:0000313" key="5">
    <source>
        <dbReference type="Proteomes" id="UP001589818"/>
    </source>
</evidence>
<comment type="similarity">
    <text evidence="3">Belongs to the glycosyl hydrolase 130 family.</text>
</comment>
<dbReference type="PANTHER" id="PTHR34106">
    <property type="entry name" value="GLYCOSIDASE"/>
    <property type="match status" value="1"/>
</dbReference>
<keyword evidence="5" id="KW-1185">Reference proteome</keyword>